<evidence type="ECO:0000313" key="2">
    <source>
        <dbReference type="Proteomes" id="UP001157502"/>
    </source>
</evidence>
<dbReference type="Proteomes" id="UP001157502">
    <property type="component" value="Chromosome 14"/>
</dbReference>
<name>A0ACC2GE02_DALPE</name>
<reference evidence="1" key="1">
    <citation type="submission" date="2021-05" db="EMBL/GenBank/DDBJ databases">
        <authorList>
            <person name="Pan Q."/>
            <person name="Jouanno E."/>
            <person name="Zahm M."/>
            <person name="Klopp C."/>
            <person name="Cabau C."/>
            <person name="Louis A."/>
            <person name="Berthelot C."/>
            <person name="Parey E."/>
            <person name="Roest Crollius H."/>
            <person name="Montfort J."/>
            <person name="Robinson-Rechavi M."/>
            <person name="Bouchez O."/>
            <person name="Lampietro C."/>
            <person name="Lopez Roques C."/>
            <person name="Donnadieu C."/>
            <person name="Postlethwait J."/>
            <person name="Bobe J."/>
            <person name="Dillon D."/>
            <person name="Chandos A."/>
            <person name="von Hippel F."/>
            <person name="Guiguen Y."/>
        </authorList>
    </citation>
    <scope>NUCLEOTIDE SEQUENCE</scope>
    <source>
        <strain evidence="1">YG-Jan2019</strain>
    </source>
</reference>
<protein>
    <submittedName>
        <fullName evidence="1">Uncharacterized protein</fullName>
    </submittedName>
</protein>
<keyword evidence="2" id="KW-1185">Reference proteome</keyword>
<organism evidence="1 2">
    <name type="scientific">Dallia pectoralis</name>
    <name type="common">Alaska blackfish</name>
    <dbReference type="NCBI Taxonomy" id="75939"/>
    <lineage>
        <taxon>Eukaryota</taxon>
        <taxon>Metazoa</taxon>
        <taxon>Chordata</taxon>
        <taxon>Craniata</taxon>
        <taxon>Vertebrata</taxon>
        <taxon>Euteleostomi</taxon>
        <taxon>Actinopterygii</taxon>
        <taxon>Neopterygii</taxon>
        <taxon>Teleostei</taxon>
        <taxon>Protacanthopterygii</taxon>
        <taxon>Esociformes</taxon>
        <taxon>Umbridae</taxon>
        <taxon>Dallia</taxon>
    </lineage>
</organism>
<sequence>MNSQCVEHKDKAAERRGQVFYSAASGVHTLGTNRLRMDETEKYQQRLQAIAEKRRLQEEEEKAKREMESERLRLQQLKRKSLRDQWLMDGPTSPGPRSPGWGSKTQDIEHHIDQLQTESHRLAEKEVKLEQQMEVGQADAAVVLTATADKVHAAILENGQRVEEIEPVLEIFKTPLLEETEIPTDKIEHGEGKTTTHNASEGGRLPNDPEVVATGDGAVTMTFLGLEEAGPYKNPMTDDEGGVIVTRAERVIITDKGEELAPLEGSGKTSHRSESPVEVPEESADVEKEAEAKVAFSSAGIVTETITEEEPDTEGKASDQPAESAAKSEVGEEQGTSMAPKTVALREEQFHEVSLAEAQTEAVENEPLLVPTKAQALTRPDPVAPEPHAPTRGEAEGGLGVSPKRKTCQCCSVM</sequence>
<gene>
    <name evidence="1" type="ORF">DPEC_G00172510</name>
</gene>
<accession>A0ACC2GE02</accession>
<dbReference type="EMBL" id="CM055741">
    <property type="protein sequence ID" value="KAJ8001733.1"/>
    <property type="molecule type" value="Genomic_DNA"/>
</dbReference>
<proteinExistence type="predicted"/>
<evidence type="ECO:0000313" key="1">
    <source>
        <dbReference type="EMBL" id="KAJ8001733.1"/>
    </source>
</evidence>
<comment type="caution">
    <text evidence="1">The sequence shown here is derived from an EMBL/GenBank/DDBJ whole genome shotgun (WGS) entry which is preliminary data.</text>
</comment>